<dbReference type="Pfam" id="PF03437">
    <property type="entry name" value="BtpA"/>
    <property type="match status" value="1"/>
</dbReference>
<evidence type="ECO:0008006" key="4">
    <source>
        <dbReference type="Google" id="ProtNLM"/>
    </source>
</evidence>
<reference evidence="3" key="2">
    <citation type="submission" date="2016-01" db="EMBL/GenBank/DDBJ databases">
        <title>First complete genome sequence of a species in the genus Microterricola, an extremophilic cold active enzyme producing strain ERGS5:02 isolated from Sikkim Himalaya.</title>
        <authorList>
            <person name="Kumar R."/>
            <person name="Singh D."/>
            <person name="Swarnkar M.K."/>
        </authorList>
    </citation>
    <scope>NUCLEOTIDE SEQUENCE [LARGE SCALE GENOMIC DNA]</scope>
    <source>
        <strain evidence="3">ERGS5:02</strain>
    </source>
</reference>
<reference evidence="2 3" key="1">
    <citation type="journal article" date="2016" name="J. Biotechnol.">
        <title>First complete genome sequence of a species in the genus Microterricola, an extremophilic cold active enzyme producing bacterial strain ERGS5:02 isolated from Sikkim Himalaya.</title>
        <authorList>
            <person name="Himanshu"/>
            <person name="Swarnkar M.K."/>
            <person name="Singh D."/>
            <person name="Kumar R."/>
        </authorList>
    </citation>
    <scope>NUCLEOTIDE SEQUENCE [LARGE SCALE GENOMIC DNA]</scope>
    <source>
        <strain evidence="2 3">ERGS5:02</strain>
    </source>
</reference>
<dbReference type="PANTHER" id="PTHR21381:SF3">
    <property type="entry name" value="SGC REGION PROTEIN SGCQ-RELATED"/>
    <property type="match status" value="1"/>
</dbReference>
<dbReference type="InterPro" id="IPR005137">
    <property type="entry name" value="BtpA"/>
</dbReference>
<dbReference type="SUPFAM" id="SSF51366">
    <property type="entry name" value="Ribulose-phoshate binding barrel"/>
    <property type="match status" value="1"/>
</dbReference>
<accession>A0A0X8E2T0</accession>
<evidence type="ECO:0000313" key="3">
    <source>
        <dbReference type="Proteomes" id="UP000058305"/>
    </source>
</evidence>
<dbReference type="KEGG" id="mvd:AWU67_04915"/>
<sequence>MTSRRTDFLARIAAAPVVLGMVHLKGETPEEKLDIAKREIETLYSNGVDAVIVENYFGTPDDVEAVLSWLQQERPTACYGVNVLDDDARGFALAAAYGVSFVQLDSVAGHLTADDEPAFAEKLAGWREATDAAVLGGVRFKYQPYLSGNDLETDLRLGMARADAIVVTGEGTGMETNLDRITEFRGILGEFPLIVGAGVTADNCVAQLAHANGAIVGSFLKDTRKDDGDVLGAHVAELTQIAHGAR</sequence>
<dbReference type="AlphaFoldDB" id="A0A0X8E2T0"/>
<dbReference type="OrthoDB" id="9791357at2"/>
<dbReference type="EMBL" id="CP014145">
    <property type="protein sequence ID" value="AMB58303.1"/>
    <property type="molecule type" value="Genomic_DNA"/>
</dbReference>
<comment type="similarity">
    <text evidence="1">Belongs to the BtpA family.</text>
</comment>
<dbReference type="Proteomes" id="UP000058305">
    <property type="component" value="Chromosome"/>
</dbReference>
<dbReference type="PANTHER" id="PTHR21381">
    <property type="entry name" value="ZGC:162297"/>
    <property type="match status" value="1"/>
</dbReference>
<dbReference type="InterPro" id="IPR011060">
    <property type="entry name" value="RibuloseP-bd_barrel"/>
</dbReference>
<gene>
    <name evidence="2" type="ORF">AWU67_04915</name>
</gene>
<keyword evidence="3" id="KW-1185">Reference proteome</keyword>
<dbReference type="RefSeq" id="WP_067226997.1">
    <property type="nucleotide sequence ID" value="NZ_CP014145.1"/>
</dbReference>
<evidence type="ECO:0000256" key="1">
    <source>
        <dbReference type="ARBA" id="ARBA00006007"/>
    </source>
</evidence>
<name>A0A0X8E2T0_9MICO</name>
<evidence type="ECO:0000313" key="2">
    <source>
        <dbReference type="EMBL" id="AMB58303.1"/>
    </source>
</evidence>
<proteinExistence type="inferred from homology"/>
<protein>
    <recommendedName>
        <fullName evidence="4">Membrane biogenesis protein</fullName>
    </recommendedName>
</protein>
<organism evidence="2 3">
    <name type="scientific">Microterricola viridarii</name>
    <dbReference type="NCBI Taxonomy" id="412690"/>
    <lineage>
        <taxon>Bacteria</taxon>
        <taxon>Bacillati</taxon>
        <taxon>Actinomycetota</taxon>
        <taxon>Actinomycetes</taxon>
        <taxon>Micrococcales</taxon>
        <taxon>Microbacteriaceae</taxon>
        <taxon>Microterricola</taxon>
    </lineage>
</organism>